<keyword evidence="2" id="KW-1185">Reference proteome</keyword>
<evidence type="ECO:0000313" key="1">
    <source>
        <dbReference type="EMBL" id="KAL2825558.1"/>
    </source>
</evidence>
<reference evidence="1 2" key="1">
    <citation type="submission" date="2024-07" db="EMBL/GenBank/DDBJ databases">
        <title>Section-level genome sequencing and comparative genomics of Aspergillus sections Usti and Cavernicolus.</title>
        <authorList>
            <consortium name="Lawrence Berkeley National Laboratory"/>
            <person name="Nybo J.L."/>
            <person name="Vesth T.C."/>
            <person name="Theobald S."/>
            <person name="Frisvad J.C."/>
            <person name="Larsen T.O."/>
            <person name="Kjaerboelling I."/>
            <person name="Rothschild-Mancinelli K."/>
            <person name="Lyhne E.K."/>
            <person name="Kogle M.E."/>
            <person name="Barry K."/>
            <person name="Clum A."/>
            <person name="Na H."/>
            <person name="Ledsgaard L."/>
            <person name="Lin J."/>
            <person name="Lipzen A."/>
            <person name="Kuo A."/>
            <person name="Riley R."/>
            <person name="Mondo S."/>
            <person name="LaButti K."/>
            <person name="Haridas S."/>
            <person name="Pangalinan J."/>
            <person name="Salamov A.A."/>
            <person name="Simmons B.A."/>
            <person name="Magnuson J.K."/>
            <person name="Chen J."/>
            <person name="Drula E."/>
            <person name="Henrissat B."/>
            <person name="Wiebenga A."/>
            <person name="Lubbers R.J."/>
            <person name="Gomes A.C."/>
            <person name="Makela M.R."/>
            <person name="Stajich J."/>
            <person name="Grigoriev I.V."/>
            <person name="Mortensen U.H."/>
            <person name="De vries R.P."/>
            <person name="Baker S.E."/>
            <person name="Andersen M.R."/>
        </authorList>
    </citation>
    <scope>NUCLEOTIDE SEQUENCE [LARGE SCALE GENOMIC DNA]</scope>
    <source>
        <strain evidence="1 2">CBS 600.67</strain>
    </source>
</reference>
<organism evidence="1 2">
    <name type="scientific">Aspergillus cavernicola</name>
    <dbReference type="NCBI Taxonomy" id="176166"/>
    <lineage>
        <taxon>Eukaryota</taxon>
        <taxon>Fungi</taxon>
        <taxon>Dikarya</taxon>
        <taxon>Ascomycota</taxon>
        <taxon>Pezizomycotina</taxon>
        <taxon>Eurotiomycetes</taxon>
        <taxon>Eurotiomycetidae</taxon>
        <taxon>Eurotiales</taxon>
        <taxon>Aspergillaceae</taxon>
        <taxon>Aspergillus</taxon>
        <taxon>Aspergillus subgen. Nidulantes</taxon>
    </lineage>
</organism>
<comment type="caution">
    <text evidence="1">The sequence shown here is derived from an EMBL/GenBank/DDBJ whole genome shotgun (WGS) entry which is preliminary data.</text>
</comment>
<evidence type="ECO:0000313" key="2">
    <source>
        <dbReference type="Proteomes" id="UP001610335"/>
    </source>
</evidence>
<dbReference type="CDD" id="cd12148">
    <property type="entry name" value="fungal_TF_MHR"/>
    <property type="match status" value="1"/>
</dbReference>
<gene>
    <name evidence="1" type="ORF">BDW59DRAFT_161519</name>
</gene>
<dbReference type="EMBL" id="JBFXLS010000035">
    <property type="protein sequence ID" value="KAL2825558.1"/>
    <property type="molecule type" value="Genomic_DNA"/>
</dbReference>
<evidence type="ECO:0008006" key="3">
    <source>
        <dbReference type="Google" id="ProtNLM"/>
    </source>
</evidence>
<protein>
    <recommendedName>
        <fullName evidence="3">Transcription factor domain-containing protein</fullName>
    </recommendedName>
</protein>
<accession>A0ABR4ICV2</accession>
<proteinExistence type="predicted"/>
<sequence length="302" mass="33335">MDIWRLLGHASRMFLDNTEAHGAEKTDSAGAGVLYRTLYTLETQMAISFGRPHQLPDGQELPAFSPPEPNSVAAGELSPLRYNLARLQNRFHRDIISNGPVLSATNLDDSHVNAPWMSACISEAKTWLDEWNIQVDAFVDAYSAPAIGGSDFLKDILRHHGRLSQCETLLLAKTATERRGQLFISTEDELEICKLLLQSVINLHQASTSTLTNHPSHSEIPSPSYPLHFTFPWTWTCTHAVFTATIVLLQHAQPNSSPDAETGVQDQARTSLDMLASLGLNTDLDTAELVGCIQNLYETTSK</sequence>
<dbReference type="Proteomes" id="UP001610335">
    <property type="component" value="Unassembled WGS sequence"/>
</dbReference>
<name>A0ABR4ICV2_9EURO</name>